<evidence type="ECO:0000256" key="1">
    <source>
        <dbReference type="SAM" id="SignalP"/>
    </source>
</evidence>
<protein>
    <submittedName>
        <fullName evidence="2">Uncharacterized protein</fullName>
    </submittedName>
</protein>
<evidence type="ECO:0000313" key="3">
    <source>
        <dbReference type="Proteomes" id="UP000239504"/>
    </source>
</evidence>
<gene>
    <name evidence="2" type="ORF">CW354_19885</name>
</gene>
<organism evidence="2 3">
    <name type="scientific">Hyphococcus luteus</name>
    <dbReference type="NCBI Taxonomy" id="2058213"/>
    <lineage>
        <taxon>Bacteria</taxon>
        <taxon>Pseudomonadati</taxon>
        <taxon>Pseudomonadota</taxon>
        <taxon>Alphaproteobacteria</taxon>
        <taxon>Parvularculales</taxon>
        <taxon>Parvularculaceae</taxon>
        <taxon>Hyphococcus</taxon>
    </lineage>
</organism>
<accession>A0A2S7JZX0</accession>
<keyword evidence="3" id="KW-1185">Reference proteome</keyword>
<dbReference type="AlphaFoldDB" id="A0A2S7JZX0"/>
<feature type="signal peptide" evidence="1">
    <location>
        <begin position="1"/>
        <end position="35"/>
    </location>
</feature>
<sequence>MRAGKAAPRAKPRSSLRLHAAIVAVMAGLAASTVAADTLAQPKDNTLEREAANYIRYREDVAAIEAMPFTNAEVTREAHRRLAAHDPEKIASGWVAYAALVASDQPEFAKSLEKEISKKPNRRKGELGGVDGLMSHAAQDPDYLRNLPGADKAVRAVLAMTVQDGARITELGEAFKTQAYAMQKTSWGKKKISPSQKRISEAATFGASRGAPPAPHFAYASNDGVLAPSLASANEEWAADWGEGAGQGKMTEKNAEVIVDRILILAARYSTDSLNPKIVKAYATNTKSERCLSMAKLTLDQCIAATRTPYEEAFCLGEHGLKDVATCTGWVAGAGAS</sequence>
<feature type="chain" id="PRO_5015392492" evidence="1">
    <location>
        <begin position="36"/>
        <end position="337"/>
    </location>
</feature>
<reference evidence="2 3" key="1">
    <citation type="submission" date="2017-12" db="EMBL/GenBank/DDBJ databases">
        <authorList>
            <person name="Hurst M.R.H."/>
        </authorList>
    </citation>
    <scope>NUCLEOTIDE SEQUENCE [LARGE SCALE GENOMIC DNA]</scope>
    <source>
        <strain evidence="2 3">SY-3-19</strain>
    </source>
</reference>
<evidence type="ECO:0000313" key="2">
    <source>
        <dbReference type="EMBL" id="PQA85809.1"/>
    </source>
</evidence>
<name>A0A2S7JZX0_9PROT</name>
<keyword evidence="1" id="KW-0732">Signal</keyword>
<dbReference type="EMBL" id="PJCH01000016">
    <property type="protein sequence ID" value="PQA85809.1"/>
    <property type="molecule type" value="Genomic_DNA"/>
</dbReference>
<comment type="caution">
    <text evidence="2">The sequence shown here is derived from an EMBL/GenBank/DDBJ whole genome shotgun (WGS) entry which is preliminary data.</text>
</comment>
<proteinExistence type="predicted"/>
<dbReference type="Proteomes" id="UP000239504">
    <property type="component" value="Unassembled WGS sequence"/>
</dbReference>